<reference evidence="1" key="1">
    <citation type="submission" date="2015-07" db="EMBL/GenBank/DDBJ databases">
        <title>MeaNS - Measles Nucleotide Surveillance Program.</title>
        <authorList>
            <person name="Tran T."/>
            <person name="Druce J."/>
        </authorList>
    </citation>
    <scope>NUCLEOTIDE SEQUENCE</scope>
    <source>
        <strain evidence="1">UCB-OBI-ISO-001</strain>
        <tissue evidence="1">Gonad</tissue>
    </source>
</reference>
<sequence>MSLRAILTTKNEKVDKLSEEIKEKLPGNMIILRNLDSVTEENHSFLYPTEFLSSLNICGPPPHIIKTETGAPVIHCNGTCYTVLNVTNTVLTLTISQLPLQPSDTVHSMKIAIPHQSCFCYVNK</sequence>
<accession>A0A0L8GNP9</accession>
<gene>
    <name evidence="1" type="ORF">OCBIM_22031048mg</name>
</gene>
<protein>
    <submittedName>
        <fullName evidence="1">Uncharacterized protein</fullName>
    </submittedName>
</protein>
<dbReference type="PANTHER" id="PTHR10492">
    <property type="match status" value="1"/>
</dbReference>
<dbReference type="AlphaFoldDB" id="A0A0L8GNP9"/>
<dbReference type="EMBL" id="KQ421147">
    <property type="protein sequence ID" value="KOF78260.1"/>
    <property type="molecule type" value="Genomic_DNA"/>
</dbReference>
<organism evidence="1">
    <name type="scientific">Octopus bimaculoides</name>
    <name type="common">California two-spotted octopus</name>
    <dbReference type="NCBI Taxonomy" id="37653"/>
    <lineage>
        <taxon>Eukaryota</taxon>
        <taxon>Metazoa</taxon>
        <taxon>Spiralia</taxon>
        <taxon>Lophotrochozoa</taxon>
        <taxon>Mollusca</taxon>
        <taxon>Cephalopoda</taxon>
        <taxon>Coleoidea</taxon>
        <taxon>Octopodiformes</taxon>
        <taxon>Octopoda</taxon>
        <taxon>Incirrata</taxon>
        <taxon>Octopodidae</taxon>
        <taxon>Octopus</taxon>
    </lineage>
</organism>
<evidence type="ECO:0000313" key="1">
    <source>
        <dbReference type="EMBL" id="KOF78260.1"/>
    </source>
</evidence>
<proteinExistence type="predicted"/>
<name>A0A0L8GNP9_OCTBM</name>